<sequence length="294" mass="33088">MEYFSKHVPAFSRALGDSDSDYEFDIEQEAERRSLFFTSSGSCEDAKTAFQGKICHNLIIAVGPLQATFITCALHLSPHELLGRFSYLSPKFGGQQQSCTNFGLLYHLPKLADGTFVVTLPQSKQMIDYTQRDAVENIMNAWALSADGMKRLPEITILCSQPVYQFQSLFPPESVPFNCLLQTSCKKPPTSVPFKLLQPPNIVSGFPAEFLTWCNLHSFPANLIVSFHDLCEDPVYAWYSVKGIFKTLFPLSQSLHAFHIMPTEWSVPGDDSLKDDCIKLICGDRPSRMDQMYT</sequence>
<evidence type="ECO:0000256" key="1">
    <source>
        <dbReference type="ARBA" id="ARBA00005261"/>
    </source>
</evidence>
<dbReference type="InterPro" id="IPR016565">
    <property type="entry name" value="Proteasome_assmbl_chp_1"/>
</dbReference>
<name>A0AAV2TX79_CALDB</name>
<dbReference type="PANTHER" id="PTHR15069:SF1">
    <property type="entry name" value="PROTEASOME ASSEMBLY CHAPERONE 1"/>
    <property type="match status" value="1"/>
</dbReference>
<dbReference type="Proteomes" id="UP001497525">
    <property type="component" value="Unassembled WGS sequence"/>
</dbReference>
<keyword evidence="3" id="KW-0143">Chaperone</keyword>
<organism evidence="4 5">
    <name type="scientific">Calicophoron daubneyi</name>
    <name type="common">Rumen fluke</name>
    <name type="synonym">Paramphistomum daubneyi</name>
    <dbReference type="NCBI Taxonomy" id="300641"/>
    <lineage>
        <taxon>Eukaryota</taxon>
        <taxon>Metazoa</taxon>
        <taxon>Spiralia</taxon>
        <taxon>Lophotrochozoa</taxon>
        <taxon>Platyhelminthes</taxon>
        <taxon>Trematoda</taxon>
        <taxon>Digenea</taxon>
        <taxon>Plagiorchiida</taxon>
        <taxon>Pronocephalata</taxon>
        <taxon>Paramphistomoidea</taxon>
        <taxon>Paramphistomidae</taxon>
        <taxon>Calicophoron</taxon>
    </lineage>
</organism>
<comment type="caution">
    <text evidence="4">The sequence shown here is derived from an EMBL/GenBank/DDBJ whole genome shotgun (WGS) entry which is preliminary data.</text>
</comment>
<dbReference type="EMBL" id="CAXLJL010000689">
    <property type="protein sequence ID" value="CAL5139987.1"/>
    <property type="molecule type" value="Genomic_DNA"/>
</dbReference>
<gene>
    <name evidence="4" type="ORF">CDAUBV1_LOCUS15168</name>
</gene>
<proteinExistence type="inferred from homology"/>
<protein>
    <recommendedName>
        <fullName evidence="2">Proteasome assembly chaperone 1</fullName>
    </recommendedName>
</protein>
<dbReference type="GO" id="GO:0005783">
    <property type="term" value="C:endoplasmic reticulum"/>
    <property type="evidence" value="ECO:0007669"/>
    <property type="project" value="InterPro"/>
</dbReference>
<dbReference type="PANTHER" id="PTHR15069">
    <property type="entry name" value="PROTEASOME ASSEMBLY CHAPERONE 1"/>
    <property type="match status" value="1"/>
</dbReference>
<dbReference type="GO" id="GO:0080129">
    <property type="term" value="P:proteasome core complex assembly"/>
    <property type="evidence" value="ECO:0007669"/>
    <property type="project" value="TreeGrafter"/>
</dbReference>
<accession>A0AAV2TX79</accession>
<evidence type="ECO:0000313" key="4">
    <source>
        <dbReference type="EMBL" id="CAL5139987.1"/>
    </source>
</evidence>
<evidence type="ECO:0000313" key="5">
    <source>
        <dbReference type="Proteomes" id="UP001497525"/>
    </source>
</evidence>
<reference evidence="4" key="1">
    <citation type="submission" date="2024-06" db="EMBL/GenBank/DDBJ databases">
        <authorList>
            <person name="Liu X."/>
            <person name="Lenzi L."/>
            <person name="Haldenby T S."/>
            <person name="Uol C."/>
        </authorList>
    </citation>
    <scope>NUCLEOTIDE SEQUENCE</scope>
</reference>
<dbReference type="AlphaFoldDB" id="A0AAV2TX79"/>
<evidence type="ECO:0000256" key="3">
    <source>
        <dbReference type="ARBA" id="ARBA00023186"/>
    </source>
</evidence>
<comment type="similarity">
    <text evidence="1">Belongs to the PSMG1 family.</text>
</comment>
<dbReference type="GO" id="GO:0070628">
    <property type="term" value="F:proteasome binding"/>
    <property type="evidence" value="ECO:0007669"/>
    <property type="project" value="TreeGrafter"/>
</dbReference>
<evidence type="ECO:0000256" key="2">
    <source>
        <dbReference type="ARBA" id="ARBA00019180"/>
    </source>
</evidence>